<comment type="caution">
    <text evidence="1">The sequence shown here is derived from an EMBL/GenBank/DDBJ whole genome shotgun (WGS) entry which is preliminary data.</text>
</comment>
<gene>
    <name evidence="1" type="ORF">MENTE1834_LOCUS2589</name>
</gene>
<dbReference type="EMBL" id="CAVMJV010000002">
    <property type="protein sequence ID" value="CAK5014043.1"/>
    <property type="molecule type" value="Genomic_DNA"/>
</dbReference>
<dbReference type="Proteomes" id="UP001497535">
    <property type="component" value="Unassembled WGS sequence"/>
</dbReference>
<evidence type="ECO:0000313" key="1">
    <source>
        <dbReference type="EMBL" id="CAK5014043.1"/>
    </source>
</evidence>
<accession>A0ACB0XRG4</accession>
<sequence length="796" mass="91634">MDKESSSTSKSPVNSPTKSEDIWLQPHQPLKQDNHSEHNRMLIDFEISVIGEEDEEAEEVLSPESAAKLNESCSDKNGDDSKKVFKKVTINVEEVGERERNRRWNNAEPTINSLVTEKYRAKIEAEKETPKDERLPRVRKPIYVDHFIMVSRREDKEALKFLCNSSPSSPDGASSSQPGFLKKGSALIAKLSRYRPPVLDINVLDGDPPRPPQPSSNDILLKHFDENVAIEDQNNSEKPENAQIVTSKTDFTNTGDEVKSEFGPALDLIFWRKFVETDDPCWRAVVSKAVSFLSSAKTSEMNKLYREFLKLIEQLSYGLNSYKQIITYADQLAQDVLINKNVERLEQFNLHFPSLLLTIFNAREACQVNSLYALYDLVDQKLLNIEAIQTIIIGLFDFLSVSEEIVKQYHSTELNEDGSNDEEVALSLQCPIYLNYNWNSAHSLIFRLFYCVFCKLEDNKNFLPQEWIRETFLPKLCFYFGDSILLQKTSKCRVDFVTLLAPAAKLLGTESSEELLLPAFQRYMSDSSDVQNALLSQLFTFCKVLSPKSREIVLRDLSQLFSIDMDARCWRQRAVFANQLDLLVGILPMELVNKYLCAYALTFSADKISQVRTNGIKMLSNVLSTFIQVEWRDQKDLWRRRTEHMSDAIPVTSSDASMLTDEEPINLPLTFELLAEIRSGFWRTRSWRRRQSFANLLYLLLRHCLLTPLQFYYLFFHDFMCLSDDDVANVRQYFCLIAQLNRFEEYVGSSVIKRLEQMLVDDNDLEVRHLSKIALGKLDPLLEGLDITRRARGLVT</sequence>
<name>A0ACB0XRG4_MELEN</name>
<keyword evidence="2" id="KW-1185">Reference proteome</keyword>
<evidence type="ECO:0000313" key="2">
    <source>
        <dbReference type="Proteomes" id="UP001497535"/>
    </source>
</evidence>
<proteinExistence type="predicted"/>
<reference evidence="1" key="1">
    <citation type="submission" date="2023-11" db="EMBL/GenBank/DDBJ databases">
        <authorList>
            <person name="Poullet M."/>
        </authorList>
    </citation>
    <scope>NUCLEOTIDE SEQUENCE</scope>
    <source>
        <strain evidence="1">E1834</strain>
    </source>
</reference>
<organism evidence="1 2">
    <name type="scientific">Meloidogyne enterolobii</name>
    <name type="common">Root-knot nematode worm</name>
    <name type="synonym">Meloidogyne mayaguensis</name>
    <dbReference type="NCBI Taxonomy" id="390850"/>
    <lineage>
        <taxon>Eukaryota</taxon>
        <taxon>Metazoa</taxon>
        <taxon>Ecdysozoa</taxon>
        <taxon>Nematoda</taxon>
        <taxon>Chromadorea</taxon>
        <taxon>Rhabditida</taxon>
        <taxon>Tylenchina</taxon>
        <taxon>Tylenchomorpha</taxon>
        <taxon>Tylenchoidea</taxon>
        <taxon>Meloidogynidae</taxon>
        <taxon>Meloidogyninae</taxon>
        <taxon>Meloidogyne</taxon>
    </lineage>
</organism>
<protein>
    <submittedName>
        <fullName evidence="1">Uncharacterized protein</fullName>
    </submittedName>
</protein>